<reference evidence="2 3" key="1">
    <citation type="submission" date="2015-01" db="EMBL/GenBank/DDBJ databases">
        <title>Evolution of Trichinella species and genotypes.</title>
        <authorList>
            <person name="Korhonen P.K."/>
            <person name="Edoardo P."/>
            <person name="Giuseppe L.R."/>
            <person name="Gasser R.B."/>
        </authorList>
    </citation>
    <scope>NUCLEOTIDE SEQUENCE [LARGE SCALE GENOMIC DNA]</scope>
    <source>
        <strain evidence="2">ISS37</strain>
    </source>
</reference>
<dbReference type="OrthoDB" id="5913541at2759"/>
<evidence type="ECO:0000313" key="2">
    <source>
        <dbReference type="EMBL" id="KRX13068.1"/>
    </source>
</evidence>
<evidence type="ECO:0000256" key="1">
    <source>
        <dbReference type="SAM" id="SignalP"/>
    </source>
</evidence>
<dbReference type="Proteomes" id="UP000054630">
    <property type="component" value="Unassembled WGS sequence"/>
</dbReference>
<dbReference type="EMBL" id="JYDL01000226">
    <property type="protein sequence ID" value="KRX13068.1"/>
    <property type="molecule type" value="Genomic_DNA"/>
</dbReference>
<feature type="signal peptide" evidence="1">
    <location>
        <begin position="1"/>
        <end position="15"/>
    </location>
</feature>
<sequence length="98" mass="10872">MVFVLSWQQIVIVLPARLSTKYGPSYVGDRVGRGASFRTKTCVQSFNSFGTNHFRDRATLDGVGRMESKRIRRWSLRAAALAGSVLVKNTPGRRSGDP</sequence>
<gene>
    <name evidence="2" type="ORF">T07_8329</name>
</gene>
<keyword evidence="3" id="KW-1185">Reference proteome</keyword>
<comment type="caution">
    <text evidence="2">The sequence shown here is derived from an EMBL/GenBank/DDBJ whole genome shotgun (WGS) entry which is preliminary data.</text>
</comment>
<name>A0A0V0RF04_9BILA</name>
<organism evidence="2 3">
    <name type="scientific">Trichinella nelsoni</name>
    <dbReference type="NCBI Taxonomy" id="6336"/>
    <lineage>
        <taxon>Eukaryota</taxon>
        <taxon>Metazoa</taxon>
        <taxon>Ecdysozoa</taxon>
        <taxon>Nematoda</taxon>
        <taxon>Enoplea</taxon>
        <taxon>Dorylaimia</taxon>
        <taxon>Trichinellida</taxon>
        <taxon>Trichinellidae</taxon>
        <taxon>Trichinella</taxon>
    </lineage>
</organism>
<dbReference type="AlphaFoldDB" id="A0A0V0RF04"/>
<feature type="chain" id="PRO_5012655756" description="Secreted protein" evidence="1">
    <location>
        <begin position="16"/>
        <end position="98"/>
    </location>
</feature>
<evidence type="ECO:0008006" key="4">
    <source>
        <dbReference type="Google" id="ProtNLM"/>
    </source>
</evidence>
<keyword evidence="1" id="KW-0732">Signal</keyword>
<protein>
    <recommendedName>
        <fullName evidence="4">Secreted protein</fullName>
    </recommendedName>
</protein>
<proteinExistence type="predicted"/>
<evidence type="ECO:0000313" key="3">
    <source>
        <dbReference type="Proteomes" id="UP000054630"/>
    </source>
</evidence>
<accession>A0A0V0RF04</accession>